<organism evidence="2 3">
    <name type="scientific">Anabaena azotica FACHB-119</name>
    <dbReference type="NCBI Taxonomy" id="947527"/>
    <lineage>
        <taxon>Bacteria</taxon>
        <taxon>Bacillati</taxon>
        <taxon>Cyanobacteriota</taxon>
        <taxon>Cyanophyceae</taxon>
        <taxon>Nostocales</taxon>
        <taxon>Nostocaceae</taxon>
        <taxon>Anabaena</taxon>
        <taxon>Anabaena azotica</taxon>
    </lineage>
</organism>
<comment type="caution">
    <text evidence="2">The sequence shown here is derived from an EMBL/GenBank/DDBJ whole genome shotgun (WGS) entry which is preliminary data.</text>
</comment>
<evidence type="ECO:0000313" key="2">
    <source>
        <dbReference type="EMBL" id="MBD2503881.1"/>
    </source>
</evidence>
<reference evidence="2 3" key="1">
    <citation type="journal article" date="2020" name="ISME J.">
        <title>Comparative genomics reveals insights into cyanobacterial evolution and habitat adaptation.</title>
        <authorList>
            <person name="Chen M.Y."/>
            <person name="Teng W.K."/>
            <person name="Zhao L."/>
            <person name="Hu C.X."/>
            <person name="Zhou Y.K."/>
            <person name="Han B.P."/>
            <person name="Song L.R."/>
            <person name="Shu W.S."/>
        </authorList>
    </citation>
    <scope>NUCLEOTIDE SEQUENCE [LARGE SCALE GENOMIC DNA]</scope>
    <source>
        <strain evidence="2 3">FACHB-119</strain>
    </source>
</reference>
<proteinExistence type="predicted"/>
<evidence type="ECO:0000313" key="3">
    <source>
        <dbReference type="Proteomes" id="UP000661112"/>
    </source>
</evidence>
<evidence type="ECO:0000259" key="1">
    <source>
        <dbReference type="PROSITE" id="PS50164"/>
    </source>
</evidence>
<dbReference type="Proteomes" id="UP000661112">
    <property type="component" value="Unassembled WGS sequence"/>
</dbReference>
<dbReference type="InterPro" id="IPR035901">
    <property type="entry name" value="GIY-YIG_endonuc_sf"/>
</dbReference>
<feature type="domain" description="GIY-YIG" evidence="1">
    <location>
        <begin position="1"/>
        <end position="87"/>
    </location>
</feature>
<dbReference type="InterPro" id="IPR000305">
    <property type="entry name" value="GIY-YIG_endonuc"/>
</dbReference>
<protein>
    <submittedName>
        <fullName evidence="2">GIY-YIG nuclease family protein</fullName>
    </submittedName>
</protein>
<gene>
    <name evidence="2" type="ORF">H6G83_25295</name>
</gene>
<dbReference type="PROSITE" id="PS50164">
    <property type="entry name" value="GIY_YIG"/>
    <property type="match status" value="1"/>
</dbReference>
<accession>A0ABR8DAB4</accession>
<dbReference type="Pfam" id="PF01541">
    <property type="entry name" value="GIY-YIG"/>
    <property type="match status" value="1"/>
</dbReference>
<keyword evidence="3" id="KW-1185">Reference proteome</keyword>
<sequence>MSYVYLIHFSEAIGGLGKASAKHYIGYAKSSLRRRLKEHRSGEGSKICRAAVFQYGRELILARYWRNGDRELERKLKKQHNHARFCPLCNPEISRFIESEKSRPGVRRKK</sequence>
<dbReference type="Gene3D" id="3.40.1440.10">
    <property type="entry name" value="GIY-YIG endonuclease"/>
    <property type="match status" value="1"/>
</dbReference>
<dbReference type="SUPFAM" id="SSF82771">
    <property type="entry name" value="GIY-YIG endonuclease"/>
    <property type="match status" value="1"/>
</dbReference>
<dbReference type="EMBL" id="JACJSG010000042">
    <property type="protein sequence ID" value="MBD2503881.1"/>
    <property type="molecule type" value="Genomic_DNA"/>
</dbReference>
<name>A0ABR8DAB4_9NOST</name>
<dbReference type="RefSeq" id="WP_190477098.1">
    <property type="nucleotide sequence ID" value="NZ_JACJSG010000042.1"/>
</dbReference>